<dbReference type="EMBL" id="JAHIBW010000015">
    <property type="protein sequence ID" value="KAG7303948.1"/>
    <property type="molecule type" value="Genomic_DNA"/>
</dbReference>
<keyword evidence="1" id="KW-0732">Signal</keyword>
<comment type="caution">
    <text evidence="2">The sequence shown here is derived from an EMBL/GenBank/DDBJ whole genome shotgun (WGS) entry which is preliminary data.</text>
</comment>
<feature type="chain" id="PRO_5046423052" evidence="1">
    <location>
        <begin position="22"/>
        <end position="422"/>
    </location>
</feature>
<accession>A0ABQ7QG75</accession>
<keyword evidence="3" id="KW-1185">Reference proteome</keyword>
<organism evidence="2 3">
    <name type="scientific">Plutella xylostella</name>
    <name type="common">Diamondback moth</name>
    <name type="synonym">Plutella maculipennis</name>
    <dbReference type="NCBI Taxonomy" id="51655"/>
    <lineage>
        <taxon>Eukaryota</taxon>
        <taxon>Metazoa</taxon>
        <taxon>Ecdysozoa</taxon>
        <taxon>Arthropoda</taxon>
        <taxon>Hexapoda</taxon>
        <taxon>Insecta</taxon>
        <taxon>Pterygota</taxon>
        <taxon>Neoptera</taxon>
        <taxon>Endopterygota</taxon>
        <taxon>Lepidoptera</taxon>
        <taxon>Glossata</taxon>
        <taxon>Ditrysia</taxon>
        <taxon>Yponomeutoidea</taxon>
        <taxon>Plutellidae</taxon>
        <taxon>Plutella</taxon>
    </lineage>
</organism>
<evidence type="ECO:0000256" key="1">
    <source>
        <dbReference type="SAM" id="SignalP"/>
    </source>
</evidence>
<sequence>MMRLKVLLVLILSCYFPLLLCVENSAPKVSSKKTRYNENALYPNKSDLKRYLLAITDGLNYFIEASIEEVYEKLNIMLWLSLMNGNLKSALKRSGDNMDKEVKKYIEYLILVGDKTIKYYKKRLHTNYTLHLLYSKLGNNEEVLVHGLKRFNSDDGSVSDIQMARFQQQWHSGCDYLKQSLFQLDRINETFYVHYPCIASLAKNRRELSGNINSFGLTHCRLKKICRGIVKKWPNFGLYLVSRLMMLVLANHMRGCAITVDDGARTKALCNQAFIESQYLAKNNKNMHSLMIYVALCSASGERKFLQRRWFETLLDLQVNDGYFNGAIARRYRHCAVNSIAEIWKFIPIDLMKWDVEQFTAVSLAALSSAVRYIVQGQEAEIGREIGVSAISTVKAVGNVSTTSTSTVKPYGGYAPPGLEYL</sequence>
<dbReference type="Proteomes" id="UP000823941">
    <property type="component" value="Chromosome 15"/>
</dbReference>
<feature type="signal peptide" evidence="1">
    <location>
        <begin position="1"/>
        <end position="21"/>
    </location>
</feature>
<reference evidence="2 3" key="1">
    <citation type="submission" date="2021-06" db="EMBL/GenBank/DDBJ databases">
        <title>A haploid diamondback moth (Plutella xylostella L.) genome assembly resolves 31 chromosomes and identifies a diamide resistance mutation.</title>
        <authorList>
            <person name="Ward C.M."/>
            <person name="Perry K.D."/>
            <person name="Baker G."/>
            <person name="Powis K."/>
            <person name="Heckel D.G."/>
            <person name="Baxter S.W."/>
        </authorList>
    </citation>
    <scope>NUCLEOTIDE SEQUENCE [LARGE SCALE GENOMIC DNA]</scope>
    <source>
        <strain evidence="2 3">LV</strain>
        <tissue evidence="2">Single pupa</tissue>
    </source>
</reference>
<proteinExistence type="predicted"/>
<protein>
    <submittedName>
        <fullName evidence="2">Uncharacterized protein</fullName>
    </submittedName>
</protein>
<evidence type="ECO:0000313" key="3">
    <source>
        <dbReference type="Proteomes" id="UP000823941"/>
    </source>
</evidence>
<evidence type="ECO:0000313" key="2">
    <source>
        <dbReference type="EMBL" id="KAG7303948.1"/>
    </source>
</evidence>
<name>A0ABQ7QG75_PLUXY</name>
<gene>
    <name evidence="2" type="ORF">JYU34_010864</name>
</gene>